<dbReference type="PANTHER" id="PTHR12442">
    <property type="entry name" value="DYNEIN INTERMEDIATE CHAIN"/>
    <property type="match status" value="1"/>
</dbReference>
<feature type="compositionally biased region" description="Polar residues" evidence="6">
    <location>
        <begin position="120"/>
        <end position="132"/>
    </location>
</feature>
<feature type="region of interest" description="Disordered" evidence="6">
    <location>
        <begin position="182"/>
        <end position="218"/>
    </location>
</feature>
<sequence length="724" mass="79189">MQPDSRRAEIEAKKAKLLELRRIREERRTALIIDQQRSQAGEQSTAASASTTSSRREIDSLVASLLGPSSSINSNNQSPATASAFDPSSPSSSAGPSSPSRRPFSSTGTSVAPSPVRRINSATGGDQLSSVISGRPGLGESDGQDIPNRGSFSTTKDAPSLVDVQKELYELPSKPKLTYTKSVQTSSFATSTSDEEGSSEGIISQGASGSGRETAEEMRSRIIKELEEEKRKLDQEIAEEKAEMARVEELERVRDLTEDQRNQIYLAPEFLEFVENSSKIVQRALSDGYDYIKDYTSGGAGDIDDEEGKNIKLICTFTDDRWTKGRSVTDIDWSPKFPELSVASYNKSVSQVNDPDGLVAVWNLHLLDRPEFVFHSQTDVLSTLFSPFHANLIFGGTYSGQILLWDTRAKHLPVLKTPLSAAGHTYPVYDMKMVGTQNAHNLITSSTDGMVCSWLADMLAQPHESLDLRHSAHKKTDEVSITSLDFPSNETTTFWVGTEEGNVYQALRYDRAGAKAGLKQQDIYRGHAGPVTGLHFHPLHGSVDFGDLFLTSSVDWTVKLWRTRQDGRPGGSGAGDGTSSANRPNSSKDITSTGLGGVQATNISPIHSFEENTDYVYDVRWHPVHPSVFGTVDGTGRFDLWDLNRDIEVPTLSTQTPSSRALNKVAWDKKEGRRVALGSSDGSVYVYEVGEAAMPSESEWADFQKTLNGMRTGGQDRGEPLNGR</sequence>
<dbReference type="GO" id="GO:0005868">
    <property type="term" value="C:cytoplasmic dynein complex"/>
    <property type="evidence" value="ECO:0007669"/>
    <property type="project" value="TreeGrafter"/>
</dbReference>
<keyword evidence="3 5" id="KW-0853">WD repeat</keyword>
<proteinExistence type="predicted"/>
<evidence type="ECO:0000256" key="2">
    <source>
        <dbReference type="ARBA" id="ARBA00022490"/>
    </source>
</evidence>
<dbReference type="InterPro" id="IPR050687">
    <property type="entry name" value="Dynein_IC"/>
</dbReference>
<dbReference type="AlphaFoldDB" id="A0A0F7SVT7"/>
<dbReference type="InterPro" id="IPR015943">
    <property type="entry name" value="WD40/YVTN_repeat-like_dom_sf"/>
</dbReference>
<dbReference type="PROSITE" id="PS50082">
    <property type="entry name" value="WD_REPEATS_2"/>
    <property type="match status" value="1"/>
</dbReference>
<dbReference type="Gene3D" id="2.130.10.10">
    <property type="entry name" value="YVTN repeat-like/Quinoprotein amine dehydrogenase"/>
    <property type="match status" value="2"/>
</dbReference>
<feature type="compositionally biased region" description="Polar residues" evidence="6">
    <location>
        <begin position="581"/>
        <end position="597"/>
    </location>
</feature>
<dbReference type="EMBL" id="LN483166">
    <property type="protein sequence ID" value="CED84700.1"/>
    <property type="molecule type" value="Genomic_DNA"/>
</dbReference>
<feature type="repeat" description="WD" evidence="5">
    <location>
        <begin position="524"/>
        <end position="561"/>
    </location>
</feature>
<reference evidence="7" key="1">
    <citation type="submission" date="2014-08" db="EMBL/GenBank/DDBJ databases">
        <authorList>
            <person name="Sharma Rahul"/>
            <person name="Thines Marco"/>
        </authorList>
    </citation>
    <scope>NUCLEOTIDE SEQUENCE</scope>
</reference>
<name>A0A0F7SVT7_PHARH</name>
<keyword evidence="2" id="KW-0963">Cytoplasm</keyword>
<feature type="compositionally biased region" description="Low complexity" evidence="6">
    <location>
        <begin position="69"/>
        <end position="110"/>
    </location>
</feature>
<feature type="compositionally biased region" description="Low complexity" evidence="6">
    <location>
        <begin position="199"/>
        <end position="211"/>
    </location>
</feature>
<dbReference type="GO" id="GO:0045504">
    <property type="term" value="F:dynein heavy chain binding"/>
    <property type="evidence" value="ECO:0007669"/>
    <property type="project" value="TreeGrafter"/>
</dbReference>
<dbReference type="SMART" id="SM00320">
    <property type="entry name" value="WD40"/>
    <property type="match status" value="6"/>
</dbReference>
<evidence type="ECO:0000256" key="5">
    <source>
        <dbReference type="PROSITE-ProRule" id="PRU00221"/>
    </source>
</evidence>
<dbReference type="InterPro" id="IPR036322">
    <property type="entry name" value="WD40_repeat_dom_sf"/>
</dbReference>
<dbReference type="Pfam" id="PF00400">
    <property type="entry name" value="WD40"/>
    <property type="match status" value="1"/>
</dbReference>
<dbReference type="PANTHER" id="PTHR12442:SF22">
    <property type="entry name" value="CYTOPLASMIC DYNEIN 1 INTERMEDIATE CHAIN-RELATED"/>
    <property type="match status" value="1"/>
</dbReference>
<evidence type="ECO:0000256" key="6">
    <source>
        <dbReference type="SAM" id="MobiDB-lite"/>
    </source>
</evidence>
<dbReference type="GO" id="GO:0005737">
    <property type="term" value="C:cytoplasm"/>
    <property type="evidence" value="ECO:0007669"/>
    <property type="project" value="UniProtKB-SubCell"/>
</dbReference>
<dbReference type="FunFam" id="2.130.10.10:FF:001070">
    <property type="entry name" value="Dynein intermediate chain, cytosolic"/>
    <property type="match status" value="1"/>
</dbReference>
<protein>
    <submittedName>
        <fullName evidence="7">Cytoplasmic dynein intermediate chain</fullName>
    </submittedName>
</protein>
<evidence type="ECO:0000256" key="1">
    <source>
        <dbReference type="ARBA" id="ARBA00004496"/>
    </source>
</evidence>
<dbReference type="FunFam" id="2.130.10.10:FF:000414">
    <property type="entry name" value="Cytoplasmic dynein intermediate chain"/>
    <property type="match status" value="1"/>
</dbReference>
<dbReference type="InterPro" id="IPR001680">
    <property type="entry name" value="WD40_rpt"/>
</dbReference>
<feature type="region of interest" description="Disordered" evidence="6">
    <location>
        <begin position="32"/>
        <end position="159"/>
    </location>
</feature>
<comment type="subcellular location">
    <subcellularLocation>
        <location evidence="1">Cytoplasm</location>
    </subcellularLocation>
</comment>
<dbReference type="GO" id="GO:0010970">
    <property type="term" value="P:transport along microtubule"/>
    <property type="evidence" value="ECO:0007669"/>
    <property type="project" value="TreeGrafter"/>
</dbReference>
<accession>A0A0F7SVT7</accession>
<dbReference type="SUPFAM" id="SSF50978">
    <property type="entry name" value="WD40 repeat-like"/>
    <property type="match status" value="1"/>
</dbReference>
<dbReference type="GO" id="GO:0045503">
    <property type="term" value="F:dynein light chain binding"/>
    <property type="evidence" value="ECO:0007669"/>
    <property type="project" value="TreeGrafter"/>
</dbReference>
<keyword evidence="4" id="KW-0677">Repeat</keyword>
<evidence type="ECO:0000313" key="7">
    <source>
        <dbReference type="EMBL" id="CED84700.1"/>
    </source>
</evidence>
<evidence type="ECO:0000256" key="3">
    <source>
        <dbReference type="ARBA" id="ARBA00022574"/>
    </source>
</evidence>
<feature type="compositionally biased region" description="Low complexity" evidence="6">
    <location>
        <begin position="44"/>
        <end position="53"/>
    </location>
</feature>
<evidence type="ECO:0000256" key="4">
    <source>
        <dbReference type="ARBA" id="ARBA00022737"/>
    </source>
</evidence>
<organism evidence="7">
    <name type="scientific">Phaffia rhodozyma</name>
    <name type="common">Yeast</name>
    <name type="synonym">Xanthophyllomyces dendrorhous</name>
    <dbReference type="NCBI Taxonomy" id="264483"/>
    <lineage>
        <taxon>Eukaryota</taxon>
        <taxon>Fungi</taxon>
        <taxon>Dikarya</taxon>
        <taxon>Basidiomycota</taxon>
        <taxon>Agaricomycotina</taxon>
        <taxon>Tremellomycetes</taxon>
        <taxon>Cystofilobasidiales</taxon>
        <taxon>Mrakiaceae</taxon>
        <taxon>Phaffia</taxon>
    </lineage>
</organism>
<feature type="region of interest" description="Disordered" evidence="6">
    <location>
        <begin position="565"/>
        <end position="597"/>
    </location>
</feature>